<dbReference type="GO" id="GO:0005737">
    <property type="term" value="C:cytoplasm"/>
    <property type="evidence" value="ECO:0007669"/>
    <property type="project" value="UniProtKB-SubCell"/>
</dbReference>
<feature type="compositionally biased region" description="Basic and acidic residues" evidence="1">
    <location>
        <begin position="59"/>
        <end position="78"/>
    </location>
</feature>
<dbReference type="PANTHER" id="PTHR22692">
    <property type="entry name" value="MYOSIN VII, XV"/>
    <property type="match status" value="1"/>
</dbReference>
<feature type="region of interest" description="Disordered" evidence="1">
    <location>
        <begin position="59"/>
        <end position="82"/>
    </location>
</feature>
<dbReference type="AlphaFoldDB" id="A0A9N7USY8"/>
<dbReference type="CDD" id="cd14473">
    <property type="entry name" value="FERM_B-lobe"/>
    <property type="match status" value="1"/>
</dbReference>
<keyword evidence="4" id="KW-1185">Reference proteome</keyword>
<accession>A0A9N7USY8</accession>
<proteinExistence type="predicted"/>
<dbReference type="InterPro" id="IPR011993">
    <property type="entry name" value="PH-like_dom_sf"/>
</dbReference>
<dbReference type="EMBL" id="CADEAL010002180">
    <property type="protein sequence ID" value="CAB1438574.1"/>
    <property type="molecule type" value="Genomic_DNA"/>
</dbReference>
<comment type="caution">
    <text evidence="3">The sequence shown here is derived from an EMBL/GenBank/DDBJ whole genome shotgun (WGS) entry which is preliminary data.</text>
</comment>
<evidence type="ECO:0000313" key="4">
    <source>
        <dbReference type="Proteomes" id="UP001153269"/>
    </source>
</evidence>
<dbReference type="InterPro" id="IPR019748">
    <property type="entry name" value="FERM_central"/>
</dbReference>
<dbReference type="PANTHER" id="PTHR22692:SF16">
    <property type="entry name" value="MYOSIN XVB"/>
    <property type="match status" value="1"/>
</dbReference>
<name>A0A9N7USY8_PLEPL</name>
<evidence type="ECO:0000313" key="3">
    <source>
        <dbReference type="EMBL" id="CAB1438574.1"/>
    </source>
</evidence>
<feature type="domain" description="FERM central" evidence="2">
    <location>
        <begin position="119"/>
        <end position="233"/>
    </location>
</feature>
<dbReference type="Pfam" id="PF00373">
    <property type="entry name" value="FERM_M"/>
    <property type="match status" value="1"/>
</dbReference>
<dbReference type="SUPFAM" id="SSF47031">
    <property type="entry name" value="Second domain of FERM"/>
    <property type="match status" value="1"/>
</dbReference>
<dbReference type="Proteomes" id="UP001153269">
    <property type="component" value="Unassembled WGS sequence"/>
</dbReference>
<evidence type="ECO:0000259" key="2">
    <source>
        <dbReference type="Pfam" id="PF00373"/>
    </source>
</evidence>
<protein>
    <recommendedName>
        <fullName evidence="2">FERM central domain-containing protein</fullName>
    </recommendedName>
</protein>
<organism evidence="3 4">
    <name type="scientific">Pleuronectes platessa</name>
    <name type="common">European plaice</name>
    <dbReference type="NCBI Taxonomy" id="8262"/>
    <lineage>
        <taxon>Eukaryota</taxon>
        <taxon>Metazoa</taxon>
        <taxon>Chordata</taxon>
        <taxon>Craniata</taxon>
        <taxon>Vertebrata</taxon>
        <taxon>Euteleostomi</taxon>
        <taxon>Actinopterygii</taxon>
        <taxon>Neopterygii</taxon>
        <taxon>Teleostei</taxon>
        <taxon>Neoteleostei</taxon>
        <taxon>Acanthomorphata</taxon>
        <taxon>Carangaria</taxon>
        <taxon>Pleuronectiformes</taxon>
        <taxon>Pleuronectoidei</taxon>
        <taxon>Pleuronectidae</taxon>
        <taxon>Pleuronectes</taxon>
    </lineage>
</organism>
<dbReference type="Gene3D" id="2.30.29.30">
    <property type="entry name" value="Pleckstrin-homology domain (PH domain)/Phosphotyrosine-binding domain (PTB)"/>
    <property type="match status" value="1"/>
</dbReference>
<evidence type="ECO:0000256" key="1">
    <source>
        <dbReference type="SAM" id="MobiDB-lite"/>
    </source>
</evidence>
<gene>
    <name evidence="3" type="ORF">PLEPLA_LOCUS26472</name>
</gene>
<dbReference type="InterPro" id="IPR051567">
    <property type="entry name" value="Unconventional_Myosin_ATPase"/>
</dbReference>
<sequence length="329" mass="36631">MAGEEGRSLCVLLAKHCATWLGQWNLLTPPGSLSFGAVCTLGRLMEPVHAAWLSGQSEMLRERRKENERDKPERHGELDGPNGVVRPLHAKEYLFDFPLDDNSIFLSLRRVMWRAPLSFKSDLYMNFHYQQLLGDYLNGRLILPPAAGGSSSIQHMAELSALQHLAQGQGNQPSLLEIKQYLPSQDGFSSKAEAIHSFCLGQIAAMQSLSPQDAKTGFIEFMSSLPLFGSNTFLAQKVSQSGCPSPCVVSISQEGVLFLDPKTQVQVFMMSLADVQSMQTIRPKRHGKVPAVTIHYGNSAYPQRVTIHLKQAKELYHILFLIIEELIQL</sequence>
<reference evidence="3" key="1">
    <citation type="submission" date="2020-03" db="EMBL/GenBank/DDBJ databases">
        <authorList>
            <person name="Weist P."/>
        </authorList>
    </citation>
    <scope>NUCLEOTIDE SEQUENCE</scope>
</reference>
<dbReference type="InterPro" id="IPR035963">
    <property type="entry name" value="FERM_2"/>
</dbReference>